<dbReference type="EMBL" id="JAYDYQ010002687">
    <property type="protein sequence ID" value="KAK4479557.1"/>
    <property type="molecule type" value="Genomic_DNA"/>
</dbReference>
<feature type="domain" description="MATH" evidence="4">
    <location>
        <begin position="9"/>
        <end position="148"/>
    </location>
</feature>
<keyword evidence="6" id="KW-1185">Reference proteome</keyword>
<evidence type="ECO:0000256" key="1">
    <source>
        <dbReference type="ARBA" id="ARBA00004906"/>
    </source>
</evidence>
<comment type="similarity">
    <text evidence="2">Belongs to the Tdpoz family.</text>
</comment>
<dbReference type="InterPro" id="IPR002083">
    <property type="entry name" value="MATH/TRAF_dom"/>
</dbReference>
<name>A0ABR0CR66_9LAMI</name>
<proteinExistence type="inferred from homology"/>
<dbReference type="Proteomes" id="UP001291926">
    <property type="component" value="Unassembled WGS sequence"/>
</dbReference>
<dbReference type="InterPro" id="IPR056423">
    <property type="entry name" value="BACK_BPM_SPOP"/>
</dbReference>
<evidence type="ECO:0000256" key="2">
    <source>
        <dbReference type="ARBA" id="ARBA00010846"/>
    </source>
</evidence>
<dbReference type="SUPFAM" id="SSF49599">
    <property type="entry name" value="TRAF domain-like"/>
    <property type="match status" value="1"/>
</dbReference>
<dbReference type="PROSITE" id="PS50097">
    <property type="entry name" value="BTB"/>
    <property type="match status" value="1"/>
</dbReference>
<comment type="caution">
    <text evidence="5">The sequence shown here is derived from an EMBL/GenBank/DDBJ whole genome shotgun (WGS) entry which is preliminary data.</text>
</comment>
<evidence type="ECO:0000259" key="3">
    <source>
        <dbReference type="PROSITE" id="PS50097"/>
    </source>
</evidence>
<feature type="domain" description="BTB" evidence="3">
    <location>
        <begin position="181"/>
        <end position="244"/>
    </location>
</feature>
<dbReference type="CDD" id="cd00121">
    <property type="entry name" value="MATH"/>
    <property type="match status" value="1"/>
</dbReference>
<dbReference type="Pfam" id="PF00651">
    <property type="entry name" value="BTB"/>
    <property type="match status" value="1"/>
</dbReference>
<evidence type="ECO:0000313" key="6">
    <source>
        <dbReference type="Proteomes" id="UP001291926"/>
    </source>
</evidence>
<sequence length="375" mass="42024">MYHNGSMATGSHSLEIRGFSMTKGMRVGQYISSDPFLVGGHCWKIQFYPNGDGKKDADHIYGSAGGGDEGYVSLNIALVSKSEEEVKACIEYAFWDRNRNNRWNKGHRYFIISPDMTDVCENSFFYTRANLEASHFIIDDCLTIQCTIGVTKTSPETFSKPLPLSELGQSYKQLLESREGSDVSFEVEGELFYAHKLILSIRSPVFKAQFFGPLKEEDTRCIQIHEMQAPVFKALLDFIYCGVVPNVGEMIAGLDSKCVATMMIQHLLVAADRYGIESLRLICEVRLCKNIAINNVAASLALAERHGCIHLKRTCLDFIGLPKNIKAVMQTDGFKNLKESFPAVIIELLESIAWVRDYSCVSFLEGDAEGKRMRS</sequence>
<dbReference type="InterPro" id="IPR000210">
    <property type="entry name" value="BTB/POZ_dom"/>
</dbReference>
<dbReference type="Gene3D" id="1.25.40.420">
    <property type="match status" value="1"/>
</dbReference>
<reference evidence="5 6" key="1">
    <citation type="journal article" date="2023" name="bioRxiv">
        <title>Genome report: Whole genome sequence and annotation of Penstemon davidsonii.</title>
        <authorList>
            <person name="Ostevik K.L."/>
            <person name="Alabady M."/>
            <person name="Zhang M."/>
            <person name="Rausher M.D."/>
        </authorList>
    </citation>
    <scope>NUCLEOTIDE SEQUENCE [LARGE SCALE GENOMIC DNA]</scope>
    <source>
        <strain evidence="5">DNT005</strain>
        <tissue evidence="5">Whole leaf</tissue>
    </source>
</reference>
<gene>
    <name evidence="5" type="ORF">RD792_015075</name>
</gene>
<dbReference type="PANTHER" id="PTHR26379:SF434">
    <property type="entry name" value="BTB_POZ AND MATH DOMAIN-CONTAINING PROTEIN 2"/>
    <property type="match status" value="1"/>
</dbReference>
<dbReference type="SUPFAM" id="SSF54695">
    <property type="entry name" value="POZ domain"/>
    <property type="match status" value="1"/>
</dbReference>
<organism evidence="5 6">
    <name type="scientific">Penstemon davidsonii</name>
    <dbReference type="NCBI Taxonomy" id="160366"/>
    <lineage>
        <taxon>Eukaryota</taxon>
        <taxon>Viridiplantae</taxon>
        <taxon>Streptophyta</taxon>
        <taxon>Embryophyta</taxon>
        <taxon>Tracheophyta</taxon>
        <taxon>Spermatophyta</taxon>
        <taxon>Magnoliopsida</taxon>
        <taxon>eudicotyledons</taxon>
        <taxon>Gunneridae</taxon>
        <taxon>Pentapetalae</taxon>
        <taxon>asterids</taxon>
        <taxon>lamiids</taxon>
        <taxon>Lamiales</taxon>
        <taxon>Plantaginaceae</taxon>
        <taxon>Cheloneae</taxon>
        <taxon>Penstemon</taxon>
    </lineage>
</organism>
<evidence type="ECO:0000259" key="4">
    <source>
        <dbReference type="PROSITE" id="PS50144"/>
    </source>
</evidence>
<dbReference type="InterPro" id="IPR045005">
    <property type="entry name" value="BPM1-6"/>
</dbReference>
<dbReference type="Gene3D" id="2.60.210.10">
    <property type="entry name" value="Apoptosis, Tumor Necrosis Factor Receptor Associated Protein 2, Chain A"/>
    <property type="match status" value="1"/>
</dbReference>
<accession>A0ABR0CR66</accession>
<dbReference type="Gene3D" id="3.30.710.10">
    <property type="entry name" value="Potassium Channel Kv1.1, Chain A"/>
    <property type="match status" value="1"/>
</dbReference>
<comment type="pathway">
    <text evidence="1">Protein modification; protein ubiquitination.</text>
</comment>
<protein>
    <submittedName>
        <fullName evidence="5">Uncharacterized protein</fullName>
    </submittedName>
</protein>
<evidence type="ECO:0000313" key="5">
    <source>
        <dbReference type="EMBL" id="KAK4479557.1"/>
    </source>
</evidence>
<dbReference type="Pfam" id="PF22486">
    <property type="entry name" value="MATH_2"/>
    <property type="match status" value="1"/>
</dbReference>
<dbReference type="Pfam" id="PF24570">
    <property type="entry name" value="BACK_BPM_SPOP"/>
    <property type="match status" value="1"/>
</dbReference>
<dbReference type="PROSITE" id="PS50144">
    <property type="entry name" value="MATH"/>
    <property type="match status" value="1"/>
</dbReference>
<dbReference type="InterPro" id="IPR011333">
    <property type="entry name" value="SKP1/BTB/POZ_sf"/>
</dbReference>
<dbReference type="InterPro" id="IPR008974">
    <property type="entry name" value="TRAF-like"/>
</dbReference>
<dbReference type="CDD" id="cd18280">
    <property type="entry name" value="BTB_POZ_BPM_plant"/>
    <property type="match status" value="1"/>
</dbReference>
<dbReference type="PANTHER" id="PTHR26379">
    <property type="entry name" value="BTB/POZ AND MATH DOMAIN-CONTAINING PROTEIN 1"/>
    <property type="match status" value="1"/>
</dbReference>
<dbReference type="SMART" id="SM00225">
    <property type="entry name" value="BTB"/>
    <property type="match status" value="1"/>
</dbReference>